<dbReference type="Pfam" id="PF08751">
    <property type="entry name" value="TrwC"/>
    <property type="match status" value="1"/>
</dbReference>
<dbReference type="EMBL" id="BAHD01000147">
    <property type="protein sequence ID" value="GAB98398.1"/>
    <property type="molecule type" value="Genomic_DNA"/>
</dbReference>
<dbReference type="eggNOG" id="COG0507">
    <property type="taxonomic scope" value="Bacteria"/>
</dbReference>
<gene>
    <name evidence="2" type="ORF">KILIM_147_00040</name>
</gene>
<dbReference type="STRING" id="1184609.KILIM_147_00040"/>
<proteinExistence type="predicted"/>
<feature type="non-terminal residue" evidence="2">
    <location>
        <position position="150"/>
    </location>
</feature>
<reference evidence="2 3" key="1">
    <citation type="submission" date="2012-08" db="EMBL/GenBank/DDBJ databases">
        <title>Whole genome shotgun sequence of Kineosphaera limosa NBRC 100340.</title>
        <authorList>
            <person name="Yoshida I."/>
            <person name="Isaki S."/>
            <person name="Hosoyama A."/>
            <person name="Tsuchikane K."/>
            <person name="Katsumata H."/>
            <person name="Ando Y."/>
            <person name="Ohji S."/>
            <person name="Hamada M."/>
            <person name="Tamura T."/>
            <person name="Yamazoe A."/>
            <person name="Yamazaki S."/>
            <person name="Fujita N."/>
        </authorList>
    </citation>
    <scope>NUCLEOTIDE SEQUENCE [LARGE SCALE GENOMIC DNA]</scope>
    <source>
        <strain evidence="2 3">NBRC 100340</strain>
    </source>
</reference>
<dbReference type="AlphaFoldDB" id="K6VQD0"/>
<evidence type="ECO:0000313" key="3">
    <source>
        <dbReference type="Proteomes" id="UP000008366"/>
    </source>
</evidence>
<dbReference type="InterPro" id="IPR014862">
    <property type="entry name" value="TrwC"/>
</dbReference>
<comment type="caution">
    <text evidence="2">The sequence shown here is derived from an EMBL/GenBank/DDBJ whole genome shotgun (WGS) entry which is preliminary data.</text>
</comment>
<protein>
    <submittedName>
        <fullName evidence="2">Putative conjugative relaxase</fullName>
    </submittedName>
</protein>
<dbReference type="Proteomes" id="UP000008366">
    <property type="component" value="Unassembled WGS sequence"/>
</dbReference>
<accession>K6VQD0</accession>
<evidence type="ECO:0000313" key="2">
    <source>
        <dbReference type="EMBL" id="GAB98398.1"/>
    </source>
</evidence>
<evidence type="ECO:0000259" key="1">
    <source>
        <dbReference type="Pfam" id="PF08751"/>
    </source>
</evidence>
<dbReference type="SUPFAM" id="SSF55464">
    <property type="entry name" value="Origin of replication-binding domain, RBD-like"/>
    <property type="match status" value="1"/>
</dbReference>
<keyword evidence="3" id="KW-1185">Reference proteome</keyword>
<feature type="domain" description="TrwC relaxase" evidence="1">
    <location>
        <begin position="11"/>
        <end position="150"/>
    </location>
</feature>
<name>K6VQD0_9MICO</name>
<organism evidence="2 3">
    <name type="scientific">Kineosphaera limosa NBRC 100340</name>
    <dbReference type="NCBI Taxonomy" id="1184609"/>
    <lineage>
        <taxon>Bacteria</taxon>
        <taxon>Bacillati</taxon>
        <taxon>Actinomycetota</taxon>
        <taxon>Actinomycetes</taxon>
        <taxon>Micrococcales</taxon>
        <taxon>Dermatophilaceae</taxon>
        <taxon>Kineosphaera</taxon>
    </lineage>
</organism>
<sequence>MVTVSMRVMSAGDGYKYLLRTVAAADGDRELSTPLTRYYAEAGTPPGQWLGSGVASLGKGQLAVGDRVSEAQLQLVMGMGRDPITGDPLGLAFPVYKSVPQRIEARIADLDPSLSPGAKGEAVARIEGEEAERGKRRAVAGFDFTFSVPK</sequence>